<sequence length="176" mass="20246">MKTTASKIITTLLIVFHVGMMSGCGFHLRGLTDVPKWLDKVAIITPDNEHYLTPILKNQLEANCIRVCSEPAGAKYWLIILSETFQEHIVSVSSTTTPRQYQIIYRIRFKLQEVNGKEVIPERQVEISRQVTINNDRILGSNYEETLTKNEMRQEAAALILNRISKYSETFKPRLH</sequence>
<keyword evidence="1 6" id="KW-0732">Signal</keyword>
<evidence type="ECO:0000313" key="7">
    <source>
        <dbReference type="EMBL" id="GGI76822.1"/>
    </source>
</evidence>
<comment type="subcellular location">
    <subcellularLocation>
        <location evidence="6">Cell outer membrane</location>
        <topology evidence="6">Lipid-anchor</topology>
    </subcellularLocation>
</comment>
<accession>A0A917JMH3</accession>
<reference evidence="7" key="1">
    <citation type="journal article" date="2014" name="Int. J. Syst. Evol. Microbiol.">
        <title>Complete genome sequence of Corynebacterium casei LMG S-19264T (=DSM 44701T), isolated from a smear-ripened cheese.</title>
        <authorList>
            <consortium name="US DOE Joint Genome Institute (JGI-PGF)"/>
            <person name="Walter F."/>
            <person name="Albersmeier A."/>
            <person name="Kalinowski J."/>
            <person name="Ruckert C."/>
        </authorList>
    </citation>
    <scope>NUCLEOTIDE SEQUENCE</scope>
    <source>
        <strain evidence="7">JCM 13919</strain>
    </source>
</reference>
<keyword evidence="2 6" id="KW-0472">Membrane</keyword>
<dbReference type="RefSeq" id="WP_131775436.1">
    <property type="nucleotide sequence ID" value="NZ_BMOB01000001.1"/>
</dbReference>
<dbReference type="HAMAP" id="MF_01186">
    <property type="entry name" value="LPS_assembly_LptE"/>
    <property type="match status" value="1"/>
</dbReference>
<dbReference type="Gene3D" id="3.30.160.150">
    <property type="entry name" value="Lipoprotein like domain"/>
    <property type="match status" value="1"/>
</dbReference>
<dbReference type="PROSITE" id="PS51257">
    <property type="entry name" value="PROKAR_LIPOPROTEIN"/>
    <property type="match status" value="1"/>
</dbReference>
<keyword evidence="8" id="KW-1185">Reference proteome</keyword>
<dbReference type="GO" id="GO:0015920">
    <property type="term" value="P:lipopolysaccharide transport"/>
    <property type="evidence" value="ECO:0007669"/>
    <property type="project" value="TreeGrafter"/>
</dbReference>
<evidence type="ECO:0000256" key="2">
    <source>
        <dbReference type="ARBA" id="ARBA00023136"/>
    </source>
</evidence>
<dbReference type="OrthoDB" id="7349153at2"/>
<evidence type="ECO:0000313" key="8">
    <source>
        <dbReference type="Proteomes" id="UP000630149"/>
    </source>
</evidence>
<dbReference type="GO" id="GO:0001530">
    <property type="term" value="F:lipopolysaccharide binding"/>
    <property type="evidence" value="ECO:0007669"/>
    <property type="project" value="TreeGrafter"/>
</dbReference>
<keyword evidence="3 6" id="KW-0564">Palmitate</keyword>
<dbReference type="PANTHER" id="PTHR38098">
    <property type="entry name" value="LPS-ASSEMBLY LIPOPROTEIN LPTE"/>
    <property type="match status" value="1"/>
</dbReference>
<keyword evidence="4 6" id="KW-0998">Cell outer membrane</keyword>
<organism evidence="7 8">
    <name type="scientific">Legionella impletisoli</name>
    <dbReference type="NCBI Taxonomy" id="343510"/>
    <lineage>
        <taxon>Bacteria</taxon>
        <taxon>Pseudomonadati</taxon>
        <taxon>Pseudomonadota</taxon>
        <taxon>Gammaproteobacteria</taxon>
        <taxon>Legionellales</taxon>
        <taxon>Legionellaceae</taxon>
        <taxon>Legionella</taxon>
    </lineage>
</organism>
<dbReference type="InterPro" id="IPR007485">
    <property type="entry name" value="LPS_assembly_LptE"/>
</dbReference>
<evidence type="ECO:0000256" key="3">
    <source>
        <dbReference type="ARBA" id="ARBA00023139"/>
    </source>
</evidence>
<gene>
    <name evidence="6 7" type="primary">lptE</name>
    <name evidence="7" type="ORF">GCM10007966_01940</name>
</gene>
<name>A0A917JMH3_9GAMM</name>
<dbReference type="AlphaFoldDB" id="A0A917JMH3"/>
<evidence type="ECO:0000256" key="5">
    <source>
        <dbReference type="ARBA" id="ARBA00023288"/>
    </source>
</evidence>
<dbReference type="GO" id="GO:0043165">
    <property type="term" value="P:Gram-negative-bacterium-type cell outer membrane assembly"/>
    <property type="evidence" value="ECO:0007669"/>
    <property type="project" value="UniProtKB-UniRule"/>
</dbReference>
<dbReference type="EMBL" id="BMOB01000001">
    <property type="protein sequence ID" value="GGI76822.1"/>
    <property type="molecule type" value="Genomic_DNA"/>
</dbReference>
<evidence type="ECO:0000256" key="1">
    <source>
        <dbReference type="ARBA" id="ARBA00022729"/>
    </source>
</evidence>
<reference evidence="7" key="2">
    <citation type="submission" date="2020-09" db="EMBL/GenBank/DDBJ databases">
        <authorList>
            <person name="Sun Q."/>
            <person name="Ohkuma M."/>
        </authorList>
    </citation>
    <scope>NUCLEOTIDE SEQUENCE</scope>
    <source>
        <strain evidence="7">JCM 13919</strain>
    </source>
</reference>
<proteinExistence type="inferred from homology"/>
<dbReference type="GO" id="GO:1990351">
    <property type="term" value="C:transporter complex"/>
    <property type="evidence" value="ECO:0007669"/>
    <property type="project" value="TreeGrafter"/>
</dbReference>
<evidence type="ECO:0000256" key="6">
    <source>
        <dbReference type="HAMAP-Rule" id="MF_01186"/>
    </source>
</evidence>
<comment type="similarity">
    <text evidence="6">Belongs to the LptE lipoprotein family.</text>
</comment>
<dbReference type="Proteomes" id="UP000630149">
    <property type="component" value="Unassembled WGS sequence"/>
</dbReference>
<comment type="caution">
    <text evidence="7">The sequence shown here is derived from an EMBL/GenBank/DDBJ whole genome shotgun (WGS) entry which is preliminary data.</text>
</comment>
<dbReference type="Pfam" id="PF04390">
    <property type="entry name" value="LptE"/>
    <property type="match status" value="1"/>
</dbReference>
<comment type="function">
    <text evidence="6">Together with LptD, is involved in the assembly of lipopolysaccharide (LPS) at the surface of the outer membrane. Required for the proper assembly of LptD. Binds LPS and may serve as the LPS recognition site at the outer membrane.</text>
</comment>
<comment type="subunit">
    <text evidence="6">Component of the lipopolysaccharide transport and assembly complex. Interacts with LptD.</text>
</comment>
<protein>
    <recommendedName>
        <fullName evidence="6">LPS-assembly lipoprotein LptE</fullName>
    </recommendedName>
</protein>
<keyword evidence="5 6" id="KW-0449">Lipoprotein</keyword>
<dbReference type="GO" id="GO:0009279">
    <property type="term" value="C:cell outer membrane"/>
    <property type="evidence" value="ECO:0007669"/>
    <property type="project" value="UniProtKB-SubCell"/>
</dbReference>
<dbReference type="PANTHER" id="PTHR38098:SF1">
    <property type="entry name" value="LPS-ASSEMBLY LIPOPROTEIN LPTE"/>
    <property type="match status" value="1"/>
</dbReference>
<evidence type="ECO:0000256" key="4">
    <source>
        <dbReference type="ARBA" id="ARBA00023237"/>
    </source>
</evidence>